<evidence type="ECO:0000256" key="1">
    <source>
        <dbReference type="ARBA" id="ARBA00004496"/>
    </source>
</evidence>
<proteinExistence type="inferred from homology"/>
<dbReference type="CDD" id="cd02019">
    <property type="entry name" value="NK"/>
    <property type="match status" value="1"/>
</dbReference>
<protein>
    <recommendedName>
        <fullName evidence="3">tRNA threonylcarbamoyladenosine biosynthesis protein TsaE</fullName>
    </recommendedName>
    <alternativeName>
        <fullName evidence="10">t(6)A37 threonylcarbamoyladenosine biosynthesis protein TsaE</fullName>
    </alternativeName>
</protein>
<sequence>MKRHLDDPEATRSLASELLVQLPDDVGGWTLLLEGDLGAGKSTFARALIQAMGHRGAVPSPTYTLVEPYDLDGGIVYHVDLYRVSDEEELRYLGWAELEDGLRLVEWPDRAPGLAAAADLRIHLRYSGAGRDVEILGLSERGQALVASWDGKHKT</sequence>
<reference evidence="11" key="1">
    <citation type="journal article" date="2006" name="Appl. Environ. Microbiol.">
        <title>Isolation and characterization of a novel lipase from a metagenomic library of tidal flat sediments: evidence for a new family of bacterial lipases.</title>
        <authorList>
            <person name="Lee M.H."/>
            <person name="Lee C.H."/>
            <person name="Oh T.K."/>
            <person name="Song J.K."/>
            <person name="Yoon J.H."/>
        </authorList>
    </citation>
    <scope>NUCLEOTIDE SEQUENCE</scope>
</reference>
<keyword evidence="6" id="KW-0479">Metal-binding</keyword>
<evidence type="ECO:0000256" key="5">
    <source>
        <dbReference type="ARBA" id="ARBA00022694"/>
    </source>
</evidence>
<dbReference type="GO" id="GO:0005524">
    <property type="term" value="F:ATP binding"/>
    <property type="evidence" value="ECO:0007669"/>
    <property type="project" value="UniProtKB-KW"/>
</dbReference>
<evidence type="ECO:0000256" key="7">
    <source>
        <dbReference type="ARBA" id="ARBA00022741"/>
    </source>
</evidence>
<dbReference type="EMBL" id="DQ478880">
    <property type="protein sequence ID" value="ABF18948.1"/>
    <property type="molecule type" value="Genomic_DNA"/>
</dbReference>
<dbReference type="PANTHER" id="PTHR33540">
    <property type="entry name" value="TRNA THREONYLCARBAMOYLADENOSINE BIOSYNTHESIS PROTEIN TSAE"/>
    <property type="match status" value="1"/>
</dbReference>
<evidence type="ECO:0000256" key="4">
    <source>
        <dbReference type="ARBA" id="ARBA00022490"/>
    </source>
</evidence>
<evidence type="ECO:0000256" key="8">
    <source>
        <dbReference type="ARBA" id="ARBA00022840"/>
    </source>
</evidence>
<dbReference type="Pfam" id="PF02367">
    <property type="entry name" value="TsaE"/>
    <property type="match status" value="1"/>
</dbReference>
<evidence type="ECO:0000256" key="9">
    <source>
        <dbReference type="ARBA" id="ARBA00022842"/>
    </source>
</evidence>
<comment type="similarity">
    <text evidence="2">Belongs to the TsaE family.</text>
</comment>
<keyword evidence="7" id="KW-0547">Nucleotide-binding</keyword>
<dbReference type="InterPro" id="IPR003442">
    <property type="entry name" value="T6A_TsaE"/>
</dbReference>
<evidence type="ECO:0000313" key="11">
    <source>
        <dbReference type="EMBL" id="ABF18948.1"/>
    </source>
</evidence>
<keyword evidence="4" id="KW-0963">Cytoplasm</keyword>
<evidence type="ECO:0000256" key="3">
    <source>
        <dbReference type="ARBA" id="ARBA00019010"/>
    </source>
</evidence>
<evidence type="ECO:0000256" key="2">
    <source>
        <dbReference type="ARBA" id="ARBA00007599"/>
    </source>
</evidence>
<dbReference type="PANTHER" id="PTHR33540:SF2">
    <property type="entry name" value="TRNA THREONYLCARBAMOYLADENOSINE BIOSYNTHESIS PROTEIN TSAE"/>
    <property type="match status" value="1"/>
</dbReference>
<dbReference type="AlphaFoldDB" id="Q1KL69"/>
<dbReference type="InterPro" id="IPR027417">
    <property type="entry name" value="P-loop_NTPase"/>
</dbReference>
<organism evidence="11">
    <name type="scientific">uncultured bacterium pFosLip</name>
    <dbReference type="NCBI Taxonomy" id="380391"/>
    <lineage>
        <taxon>Bacteria</taxon>
        <taxon>environmental samples</taxon>
    </lineage>
</organism>
<dbReference type="GO" id="GO:0046872">
    <property type="term" value="F:metal ion binding"/>
    <property type="evidence" value="ECO:0007669"/>
    <property type="project" value="UniProtKB-KW"/>
</dbReference>
<evidence type="ECO:0000256" key="10">
    <source>
        <dbReference type="ARBA" id="ARBA00032441"/>
    </source>
</evidence>
<comment type="subcellular location">
    <subcellularLocation>
        <location evidence="1">Cytoplasm</location>
    </subcellularLocation>
</comment>
<dbReference type="Gene3D" id="3.40.50.300">
    <property type="entry name" value="P-loop containing nucleotide triphosphate hydrolases"/>
    <property type="match status" value="1"/>
</dbReference>
<accession>Q1KL69</accession>
<dbReference type="GO" id="GO:0005737">
    <property type="term" value="C:cytoplasm"/>
    <property type="evidence" value="ECO:0007669"/>
    <property type="project" value="UniProtKB-SubCell"/>
</dbReference>
<keyword evidence="9" id="KW-0460">Magnesium</keyword>
<dbReference type="SUPFAM" id="SSF52540">
    <property type="entry name" value="P-loop containing nucleoside triphosphate hydrolases"/>
    <property type="match status" value="1"/>
</dbReference>
<name>Q1KL69_9BACT</name>
<keyword evidence="8" id="KW-0067">ATP-binding</keyword>
<dbReference type="GO" id="GO:0002949">
    <property type="term" value="P:tRNA threonylcarbamoyladenosine modification"/>
    <property type="evidence" value="ECO:0007669"/>
    <property type="project" value="InterPro"/>
</dbReference>
<dbReference type="NCBIfam" id="TIGR00150">
    <property type="entry name" value="T6A_YjeE"/>
    <property type="match status" value="1"/>
</dbReference>
<reference evidence="11" key="2">
    <citation type="submission" date="2006-04" db="EMBL/GenBank/DDBJ databases">
        <authorList>
            <person name="Lee M.-H."/>
            <person name="Song J.K."/>
            <person name="Yoon J.-H."/>
        </authorList>
    </citation>
    <scope>NUCLEOTIDE SEQUENCE</scope>
</reference>
<evidence type="ECO:0000256" key="6">
    <source>
        <dbReference type="ARBA" id="ARBA00022723"/>
    </source>
</evidence>
<keyword evidence="5" id="KW-0819">tRNA processing</keyword>